<dbReference type="PANTHER" id="PTHR43694:SF1">
    <property type="entry name" value="RIBONUCLEASE J"/>
    <property type="match status" value="1"/>
</dbReference>
<dbReference type="Pfam" id="PF07521">
    <property type="entry name" value="RMMBL"/>
    <property type="match status" value="1"/>
</dbReference>
<keyword evidence="3" id="KW-0862">Zinc</keyword>
<dbReference type="EMBL" id="VSSQ01037569">
    <property type="protein sequence ID" value="MPM90292.1"/>
    <property type="molecule type" value="Genomic_DNA"/>
</dbReference>
<evidence type="ECO:0000259" key="4">
    <source>
        <dbReference type="Pfam" id="PF07521"/>
    </source>
</evidence>
<evidence type="ECO:0000259" key="6">
    <source>
        <dbReference type="Pfam" id="PF22505"/>
    </source>
</evidence>
<dbReference type="GO" id="GO:0046872">
    <property type="term" value="F:metal ion binding"/>
    <property type="evidence" value="ECO:0007669"/>
    <property type="project" value="UniProtKB-KW"/>
</dbReference>
<dbReference type="InterPro" id="IPR036866">
    <property type="entry name" value="RibonucZ/Hydroxyglut_hydro"/>
</dbReference>
<evidence type="ECO:0000259" key="5">
    <source>
        <dbReference type="Pfam" id="PF17770"/>
    </source>
</evidence>
<proteinExistence type="predicted"/>
<evidence type="ECO:0000256" key="1">
    <source>
        <dbReference type="ARBA" id="ARBA00022723"/>
    </source>
</evidence>
<reference evidence="7" key="1">
    <citation type="submission" date="2019-08" db="EMBL/GenBank/DDBJ databases">
        <authorList>
            <person name="Kucharzyk K."/>
            <person name="Murdoch R.W."/>
            <person name="Higgins S."/>
            <person name="Loffler F."/>
        </authorList>
    </citation>
    <scope>NUCLEOTIDE SEQUENCE</scope>
</reference>
<dbReference type="PANTHER" id="PTHR43694">
    <property type="entry name" value="RIBONUCLEASE J"/>
    <property type="match status" value="1"/>
</dbReference>
<gene>
    <name evidence="7" type="primary">rnjB_4</name>
    <name evidence="7" type="ORF">SDC9_137413</name>
</gene>
<organism evidence="7">
    <name type="scientific">bioreactor metagenome</name>
    <dbReference type="NCBI Taxonomy" id="1076179"/>
    <lineage>
        <taxon>unclassified sequences</taxon>
        <taxon>metagenomes</taxon>
        <taxon>ecological metagenomes</taxon>
    </lineage>
</organism>
<sequence>MINNIEIAARLGYLKFIDKNYIPIENIGGYKDNELLIISTGSQGEPLAGLTRMAMQSHQKVNIRDGDVVIMSSSPIPGNERLVNRVIDGLYRCGAKVYHQGIADVHVSGHGSREEIKLMLNLIQPKYVIPFHGEYRHQASMTRLAEDMGITRDRSYLAEIGDVIEISSEGLRKVGTVNAGPVYVDGIGIGDVGSAVLRDRLQLSMDGTLTVVMAMDKAHKNIMSGPEILTRGFIYVKESEELIRDIRQLTKGIVAEQMQMGNLQLPQITTALRDALSGYIFEKTERNPVILPIIMEVF</sequence>
<protein>
    <submittedName>
        <fullName evidence="7">Ribonuclease J2</fullName>
        <ecNumber evidence="7">3.1.-.-</ecNumber>
    </submittedName>
</protein>
<dbReference type="InterPro" id="IPR011108">
    <property type="entry name" value="RMMBL"/>
</dbReference>
<name>A0A645DP30_9ZZZZ</name>
<dbReference type="EC" id="3.1.-.-" evidence="7"/>
<feature type="domain" description="Zn-dependent metallo-hydrolase RNA specificity" evidence="4">
    <location>
        <begin position="96"/>
        <end position="150"/>
    </location>
</feature>
<dbReference type="SUPFAM" id="SSF56281">
    <property type="entry name" value="Metallo-hydrolase/oxidoreductase"/>
    <property type="match status" value="1"/>
</dbReference>
<dbReference type="InterPro" id="IPR042173">
    <property type="entry name" value="RNase_J_2"/>
</dbReference>
<feature type="domain" description="Ribonuclease J beta-CASP" evidence="6">
    <location>
        <begin position="1"/>
        <end position="90"/>
    </location>
</feature>
<comment type="caution">
    <text evidence="7">The sequence shown here is derived from an EMBL/GenBank/DDBJ whole genome shotgun (WGS) entry which is preliminary data.</text>
</comment>
<dbReference type="Gene3D" id="3.10.20.580">
    <property type="match status" value="1"/>
</dbReference>
<evidence type="ECO:0000313" key="7">
    <source>
        <dbReference type="EMBL" id="MPM90292.1"/>
    </source>
</evidence>
<dbReference type="InterPro" id="IPR001587">
    <property type="entry name" value="RNase_J_CS"/>
</dbReference>
<dbReference type="GO" id="GO:0016787">
    <property type="term" value="F:hydrolase activity"/>
    <property type="evidence" value="ECO:0007669"/>
    <property type="project" value="UniProtKB-KW"/>
</dbReference>
<feature type="domain" description="Ribonuclease J C-terminal" evidence="5">
    <location>
        <begin position="196"/>
        <end position="297"/>
    </location>
</feature>
<keyword evidence="2 7" id="KW-0378">Hydrolase</keyword>
<dbReference type="Pfam" id="PF17770">
    <property type="entry name" value="RNase_J_C"/>
    <property type="match status" value="1"/>
</dbReference>
<dbReference type="InterPro" id="IPR041636">
    <property type="entry name" value="RNase_J_C"/>
</dbReference>
<keyword evidence="1" id="KW-0479">Metal-binding</keyword>
<evidence type="ECO:0000256" key="3">
    <source>
        <dbReference type="ARBA" id="ARBA00022833"/>
    </source>
</evidence>
<dbReference type="AlphaFoldDB" id="A0A645DP30"/>
<evidence type="ECO:0000256" key="2">
    <source>
        <dbReference type="ARBA" id="ARBA00022801"/>
    </source>
</evidence>
<dbReference type="Gene3D" id="3.40.50.10710">
    <property type="entry name" value="Metallo-hydrolase/oxidoreductase"/>
    <property type="match status" value="1"/>
</dbReference>
<accession>A0A645DP30</accession>
<dbReference type="PROSITE" id="PS01292">
    <property type="entry name" value="UPF0036"/>
    <property type="match status" value="1"/>
</dbReference>
<dbReference type="Pfam" id="PF22505">
    <property type="entry name" value="RNase_J_b_CASP"/>
    <property type="match status" value="1"/>
</dbReference>
<dbReference type="InterPro" id="IPR055132">
    <property type="entry name" value="RNase_J_b_CASP"/>
</dbReference>